<dbReference type="EMBL" id="GL883148">
    <property type="protein sequence ID" value="EGG00321.1"/>
    <property type="molecule type" value="Genomic_DNA"/>
</dbReference>
<dbReference type="STRING" id="747676.F4S4P0"/>
<name>F4S4P0_MELLP</name>
<evidence type="ECO:0000313" key="4">
    <source>
        <dbReference type="EMBL" id="EGG00321.1"/>
    </source>
</evidence>
<accession>F4S4P0</accession>
<dbReference type="SUPFAM" id="SSF56327">
    <property type="entry name" value="LDH C-terminal domain-like"/>
    <property type="match status" value="1"/>
</dbReference>
<dbReference type="HOGENOM" id="CLU_2498325_0_0_1"/>
<dbReference type="AlphaFoldDB" id="F4S4P0"/>
<protein>
    <recommendedName>
        <fullName evidence="3">Lactate/malate dehydrogenase C-terminal domain-containing protein</fullName>
    </recommendedName>
</protein>
<gene>
    <name evidence="4" type="ORF">MELLADRAFT_93294</name>
</gene>
<evidence type="ECO:0000256" key="1">
    <source>
        <dbReference type="ARBA" id="ARBA00023002"/>
    </source>
</evidence>
<dbReference type="GO" id="GO:0030060">
    <property type="term" value="F:L-malate dehydrogenase (NAD+) activity"/>
    <property type="evidence" value="ECO:0007669"/>
    <property type="project" value="TreeGrafter"/>
</dbReference>
<proteinExistence type="predicted"/>
<dbReference type="eggNOG" id="KOG1494">
    <property type="taxonomic scope" value="Eukaryota"/>
</dbReference>
<dbReference type="PANTHER" id="PTHR11540:SF16">
    <property type="entry name" value="MALATE DEHYDROGENASE, MITOCHONDRIAL"/>
    <property type="match status" value="1"/>
</dbReference>
<dbReference type="InParanoid" id="F4S4P0"/>
<dbReference type="Pfam" id="PF02866">
    <property type="entry name" value="Ldh_1_C"/>
    <property type="match status" value="1"/>
</dbReference>
<keyword evidence="2" id="KW-0520">NAD</keyword>
<dbReference type="InterPro" id="IPR022383">
    <property type="entry name" value="Lactate/malate_DH_C"/>
</dbReference>
<dbReference type="KEGG" id="mlr:MELLADRAFT_93294"/>
<dbReference type="Gene3D" id="3.90.110.10">
    <property type="entry name" value="Lactate dehydrogenase/glycoside hydrolase, family 4, C-terminal"/>
    <property type="match status" value="1"/>
</dbReference>
<dbReference type="OrthoDB" id="4069699at2759"/>
<dbReference type="VEuPathDB" id="FungiDB:MELLADRAFT_93294"/>
<reference evidence="5" key="1">
    <citation type="journal article" date="2011" name="Proc. Natl. Acad. Sci. U.S.A.">
        <title>Obligate biotrophy features unraveled by the genomic analysis of rust fungi.</title>
        <authorList>
            <person name="Duplessis S."/>
            <person name="Cuomo C.A."/>
            <person name="Lin Y.-C."/>
            <person name="Aerts A."/>
            <person name="Tisserant E."/>
            <person name="Veneault-Fourrey C."/>
            <person name="Joly D.L."/>
            <person name="Hacquard S."/>
            <person name="Amselem J."/>
            <person name="Cantarel B.L."/>
            <person name="Chiu R."/>
            <person name="Coutinho P.M."/>
            <person name="Feau N."/>
            <person name="Field M."/>
            <person name="Frey P."/>
            <person name="Gelhaye E."/>
            <person name="Goldberg J."/>
            <person name="Grabherr M.G."/>
            <person name="Kodira C.D."/>
            <person name="Kohler A."/>
            <person name="Kuees U."/>
            <person name="Lindquist E.A."/>
            <person name="Lucas S.M."/>
            <person name="Mago R."/>
            <person name="Mauceli E."/>
            <person name="Morin E."/>
            <person name="Murat C."/>
            <person name="Pangilinan J.L."/>
            <person name="Park R."/>
            <person name="Pearson M."/>
            <person name="Quesneville H."/>
            <person name="Rouhier N."/>
            <person name="Sakthikumar S."/>
            <person name="Salamov A.A."/>
            <person name="Schmutz J."/>
            <person name="Selles B."/>
            <person name="Shapiro H."/>
            <person name="Tanguay P."/>
            <person name="Tuskan G.A."/>
            <person name="Henrissat B."/>
            <person name="Van de Peer Y."/>
            <person name="Rouze P."/>
            <person name="Ellis J.G."/>
            <person name="Dodds P.N."/>
            <person name="Schein J.E."/>
            <person name="Zhong S."/>
            <person name="Hamelin R.C."/>
            <person name="Grigoriev I.V."/>
            <person name="Szabo L.J."/>
            <person name="Martin F."/>
        </authorList>
    </citation>
    <scope>NUCLEOTIDE SEQUENCE [LARGE SCALE GENOMIC DNA]</scope>
    <source>
        <strain evidence="5">98AG31 / pathotype 3-4-7</strain>
    </source>
</reference>
<dbReference type="PANTHER" id="PTHR11540">
    <property type="entry name" value="MALATE AND LACTATE DEHYDROGENASE"/>
    <property type="match status" value="1"/>
</dbReference>
<organism evidence="5">
    <name type="scientific">Melampsora larici-populina (strain 98AG31 / pathotype 3-4-7)</name>
    <name type="common">Poplar leaf rust fungus</name>
    <dbReference type="NCBI Taxonomy" id="747676"/>
    <lineage>
        <taxon>Eukaryota</taxon>
        <taxon>Fungi</taxon>
        <taxon>Dikarya</taxon>
        <taxon>Basidiomycota</taxon>
        <taxon>Pucciniomycotina</taxon>
        <taxon>Pucciniomycetes</taxon>
        <taxon>Pucciniales</taxon>
        <taxon>Melampsoraceae</taxon>
        <taxon>Melampsora</taxon>
    </lineage>
</organism>
<dbReference type="RefSeq" id="XP_007416340.1">
    <property type="nucleotide sequence ID" value="XM_007416278.1"/>
</dbReference>
<evidence type="ECO:0000313" key="5">
    <source>
        <dbReference type="Proteomes" id="UP000001072"/>
    </source>
</evidence>
<dbReference type="InterPro" id="IPR015955">
    <property type="entry name" value="Lactate_DH/Glyco_Ohase_4_C"/>
</dbReference>
<evidence type="ECO:0000256" key="2">
    <source>
        <dbReference type="ARBA" id="ARBA00023027"/>
    </source>
</evidence>
<dbReference type="Proteomes" id="UP000001072">
    <property type="component" value="Unassembled WGS sequence"/>
</dbReference>
<keyword evidence="5" id="KW-1185">Reference proteome</keyword>
<sequence>MKSSKEGKGSATLSMAYAGFRFANSLIKDKWEGKTGVTEMAYIAVQSEAHISSVVEGLEYFAFPIELGSNGVEKFLPIINLSSLEK</sequence>
<dbReference type="GeneID" id="18936529"/>
<evidence type="ECO:0000259" key="3">
    <source>
        <dbReference type="Pfam" id="PF02866"/>
    </source>
</evidence>
<keyword evidence="1" id="KW-0560">Oxidoreductase</keyword>
<feature type="domain" description="Lactate/malate dehydrogenase C-terminal" evidence="3">
    <location>
        <begin position="8"/>
        <end position="85"/>
    </location>
</feature>
<dbReference type="GO" id="GO:0005829">
    <property type="term" value="C:cytosol"/>
    <property type="evidence" value="ECO:0007669"/>
    <property type="project" value="TreeGrafter"/>
</dbReference>